<reference evidence="1 2" key="1">
    <citation type="journal article" date="2018" name="Nat. Genet.">
        <title>The Rosa genome provides new insights in the design of modern roses.</title>
        <authorList>
            <person name="Bendahmane M."/>
        </authorList>
    </citation>
    <scope>NUCLEOTIDE SEQUENCE [LARGE SCALE GENOMIC DNA]</scope>
    <source>
        <strain evidence="2">cv. Old Blush</strain>
    </source>
</reference>
<dbReference type="Gramene" id="PRQ26819">
    <property type="protein sequence ID" value="PRQ26819"/>
    <property type="gene ID" value="RchiOBHm_Chr6g0298731"/>
</dbReference>
<evidence type="ECO:0000313" key="2">
    <source>
        <dbReference type="Proteomes" id="UP000238479"/>
    </source>
</evidence>
<accession>A0A2P6PY26</accession>
<keyword evidence="2" id="KW-1185">Reference proteome</keyword>
<evidence type="ECO:0000313" key="1">
    <source>
        <dbReference type="EMBL" id="PRQ26819.1"/>
    </source>
</evidence>
<sequence length="64" mass="7324">MHAYTVKLRKLKPTCAQLGFSVRICTKAVSSLLDRITCCLSLFFCSKLLNFEREEDVIRLQIDG</sequence>
<organism evidence="1 2">
    <name type="scientific">Rosa chinensis</name>
    <name type="common">China rose</name>
    <dbReference type="NCBI Taxonomy" id="74649"/>
    <lineage>
        <taxon>Eukaryota</taxon>
        <taxon>Viridiplantae</taxon>
        <taxon>Streptophyta</taxon>
        <taxon>Embryophyta</taxon>
        <taxon>Tracheophyta</taxon>
        <taxon>Spermatophyta</taxon>
        <taxon>Magnoliopsida</taxon>
        <taxon>eudicotyledons</taxon>
        <taxon>Gunneridae</taxon>
        <taxon>Pentapetalae</taxon>
        <taxon>rosids</taxon>
        <taxon>fabids</taxon>
        <taxon>Rosales</taxon>
        <taxon>Rosaceae</taxon>
        <taxon>Rosoideae</taxon>
        <taxon>Rosoideae incertae sedis</taxon>
        <taxon>Rosa</taxon>
    </lineage>
</organism>
<comment type="caution">
    <text evidence="1">The sequence shown here is derived from an EMBL/GenBank/DDBJ whole genome shotgun (WGS) entry which is preliminary data.</text>
</comment>
<proteinExistence type="predicted"/>
<dbReference type="Proteomes" id="UP000238479">
    <property type="component" value="Chromosome 6"/>
</dbReference>
<dbReference type="EMBL" id="PDCK01000044">
    <property type="protein sequence ID" value="PRQ26819.1"/>
    <property type="molecule type" value="Genomic_DNA"/>
</dbReference>
<protein>
    <submittedName>
        <fullName evidence="1">Uncharacterized protein</fullName>
    </submittedName>
</protein>
<dbReference type="AlphaFoldDB" id="A0A2P6PY26"/>
<name>A0A2P6PY26_ROSCH</name>
<gene>
    <name evidence="1" type="ORF">RchiOBHm_Chr6g0298731</name>
</gene>